<accession>A0ABY4LD46</accession>
<keyword evidence="1" id="KW-1133">Transmembrane helix</keyword>
<dbReference type="RefSeq" id="WP_183344580.1">
    <property type="nucleotide sequence ID" value="NZ_BLXY01000001.1"/>
</dbReference>
<reference evidence="2" key="1">
    <citation type="submission" date="2022-04" db="EMBL/GenBank/DDBJ databases">
        <authorList>
            <person name="Liu G."/>
        </authorList>
    </citation>
    <scope>NUCLEOTIDE SEQUENCE</scope>
    <source>
        <strain evidence="2">RG22</strain>
    </source>
</reference>
<organism evidence="2 3">
    <name type="scientific">Geomonas paludis</name>
    <dbReference type="NCBI Taxonomy" id="2740185"/>
    <lineage>
        <taxon>Bacteria</taxon>
        <taxon>Pseudomonadati</taxon>
        <taxon>Thermodesulfobacteriota</taxon>
        <taxon>Desulfuromonadia</taxon>
        <taxon>Geobacterales</taxon>
        <taxon>Geobacteraceae</taxon>
        <taxon>Geomonas</taxon>
    </lineage>
</organism>
<sequence>MKDNIILLVTAAIAALLAWAFWRFLGQHAFSVISTLALLIVTADNLRLRRKLKSTLQR</sequence>
<evidence type="ECO:0000313" key="3">
    <source>
        <dbReference type="Proteomes" id="UP000831485"/>
    </source>
</evidence>
<evidence type="ECO:0000256" key="1">
    <source>
        <dbReference type="SAM" id="Phobius"/>
    </source>
</evidence>
<dbReference type="Proteomes" id="UP000831485">
    <property type="component" value="Chromosome"/>
</dbReference>
<keyword evidence="1" id="KW-0472">Membrane</keyword>
<proteinExistence type="predicted"/>
<feature type="transmembrane region" description="Helical" evidence="1">
    <location>
        <begin position="30"/>
        <end position="48"/>
    </location>
</feature>
<evidence type="ECO:0000313" key="2">
    <source>
        <dbReference type="EMBL" id="UPU35915.1"/>
    </source>
</evidence>
<name>A0ABY4LD46_9BACT</name>
<keyword evidence="3" id="KW-1185">Reference proteome</keyword>
<gene>
    <name evidence="2" type="ORF">M1B72_21135</name>
</gene>
<dbReference type="EMBL" id="CP096574">
    <property type="protein sequence ID" value="UPU35915.1"/>
    <property type="molecule type" value="Genomic_DNA"/>
</dbReference>
<protein>
    <submittedName>
        <fullName evidence="2">Uncharacterized protein</fullName>
    </submittedName>
</protein>
<keyword evidence="1" id="KW-0812">Transmembrane</keyword>